<reference evidence="5" key="1">
    <citation type="submission" date="2017-02" db="UniProtKB">
        <authorList>
            <consortium name="WormBaseParasite"/>
        </authorList>
    </citation>
    <scope>IDENTIFICATION</scope>
</reference>
<gene>
    <name evidence="2" type="ORF">DME_LOCUS9777</name>
</gene>
<dbReference type="EMBL" id="UYYG01001190">
    <property type="protein sequence ID" value="VDN59804.1"/>
    <property type="molecule type" value="Genomic_DNA"/>
</dbReference>
<evidence type="ECO:0000256" key="1">
    <source>
        <dbReference type="SAM" id="SignalP"/>
    </source>
</evidence>
<accession>A0A0N4UHC3</accession>
<reference evidence="2 4" key="2">
    <citation type="submission" date="2018-11" db="EMBL/GenBank/DDBJ databases">
        <authorList>
            <consortium name="Pathogen Informatics"/>
        </authorList>
    </citation>
    <scope>NUCLEOTIDE SEQUENCE [LARGE SCALE GENOMIC DNA]</scope>
</reference>
<evidence type="ECO:0000313" key="3">
    <source>
        <dbReference type="Proteomes" id="UP000038040"/>
    </source>
</evidence>
<evidence type="ECO:0000313" key="4">
    <source>
        <dbReference type="Proteomes" id="UP000274756"/>
    </source>
</evidence>
<evidence type="ECO:0000313" key="2">
    <source>
        <dbReference type="EMBL" id="VDN59804.1"/>
    </source>
</evidence>
<dbReference type="AlphaFoldDB" id="A0A0N4UHC3"/>
<dbReference type="Proteomes" id="UP000274756">
    <property type="component" value="Unassembled WGS sequence"/>
</dbReference>
<name>A0A0N4UHC3_DRAME</name>
<sequence>MRASLCYIMVNCATFELTLSLICVQSPSSIILAIKGGPTACSNDRANCAQMQRFCTVEPFAATMPKICHICT</sequence>
<proteinExistence type="predicted"/>
<keyword evidence="4" id="KW-1185">Reference proteome</keyword>
<feature type="chain" id="PRO_5041039549" evidence="1">
    <location>
        <begin position="21"/>
        <end position="72"/>
    </location>
</feature>
<dbReference type="OrthoDB" id="5867083at2759"/>
<organism evidence="3 5">
    <name type="scientific">Dracunculus medinensis</name>
    <name type="common">Guinea worm</name>
    <dbReference type="NCBI Taxonomy" id="318479"/>
    <lineage>
        <taxon>Eukaryota</taxon>
        <taxon>Metazoa</taxon>
        <taxon>Ecdysozoa</taxon>
        <taxon>Nematoda</taxon>
        <taxon>Chromadorea</taxon>
        <taxon>Rhabditida</taxon>
        <taxon>Spirurina</taxon>
        <taxon>Dracunculoidea</taxon>
        <taxon>Dracunculidae</taxon>
        <taxon>Dracunculus</taxon>
    </lineage>
</organism>
<dbReference type="Proteomes" id="UP000038040">
    <property type="component" value="Unplaced"/>
</dbReference>
<feature type="signal peptide" evidence="1">
    <location>
        <begin position="1"/>
        <end position="20"/>
    </location>
</feature>
<keyword evidence="1" id="KW-0732">Signal</keyword>
<dbReference type="WBParaSite" id="DME_0000694501-mRNA-1">
    <property type="protein sequence ID" value="DME_0000694501-mRNA-1"/>
    <property type="gene ID" value="DME_0000694501"/>
</dbReference>
<protein>
    <submittedName>
        <fullName evidence="5">Secreted protein</fullName>
    </submittedName>
</protein>
<evidence type="ECO:0000313" key="5">
    <source>
        <dbReference type="WBParaSite" id="DME_0000694501-mRNA-1"/>
    </source>
</evidence>